<evidence type="ECO:0000256" key="1">
    <source>
        <dbReference type="SAM" id="MobiDB-lite"/>
    </source>
</evidence>
<dbReference type="Proteomes" id="UP000092583">
    <property type="component" value="Unassembled WGS sequence"/>
</dbReference>
<dbReference type="EMBL" id="KI669461">
    <property type="protein sequence ID" value="OCF58856.1"/>
    <property type="molecule type" value="Genomic_DNA"/>
</dbReference>
<dbReference type="OrthoDB" id="2564214at2759"/>
<accession>A0A1B9ITK0</accession>
<evidence type="ECO:0000313" key="2">
    <source>
        <dbReference type="EMBL" id="OCF58856.1"/>
    </source>
</evidence>
<reference evidence="3" key="2">
    <citation type="submission" date="2013-12" db="EMBL/GenBank/DDBJ databases">
        <title>Evolution of pathogenesis and genome organization in the Tremellales.</title>
        <authorList>
            <person name="Cuomo C."/>
            <person name="Litvintseva A."/>
            <person name="Heitman J."/>
            <person name="Chen Y."/>
            <person name="Sun S."/>
            <person name="Springer D."/>
            <person name="Dromer F."/>
            <person name="Young S."/>
            <person name="Zeng Q."/>
            <person name="Chapman S."/>
            <person name="Gujja S."/>
            <person name="Saif S."/>
            <person name="Birren B."/>
        </authorList>
    </citation>
    <scope>NUCLEOTIDE SEQUENCE [LARGE SCALE GENOMIC DNA]</scope>
    <source>
        <strain evidence="3">CBS 10435</strain>
    </source>
</reference>
<name>A0A1B9ITK0_9TREE</name>
<sequence length="491" mass="54653">MAIAYTKHRYIPHHLPTNVIIRILSFCSDDVLLNCLTVSRLFFNLAGTFLYKHLTFESPKDMWDRLIGSTLLYENTTGKISIGRRRFKDRLLRHTGTITLHSHGDDDGDCQDSDSEEPEDYFGNLKRLSILSHSHSRNSSSSSIFSFGKKSNPTTPILITPPPPPAKALPISCPPVPLNGVMPRLSTLRIILADAYDYHLLFCPRFGSACPLLEGLELDRLIIIGARSPLVVLPTAFPSTTIETNSPMGLTPTMTRHTPTPTTTSPALASPPMTGHNSTVPTKIKSSGGLPIGLSELTIVLPTGRSYDSKDYEGYHNIFHYKKTLESISKLTIVFLTSPSSNTTSAGKGNGCRTDDKQSLWQVAFYSSRNYNPTWTSYLCLAEDLAKACLAVPLETTIEMVGMENIDGELLNMGIGTMKERGKSGMIMQERIKRQIEVRLIASNREYEVNTKTQYLKFRDLDDWLGCGEGRRQMGEKGFEQLGKEGYREFG</sequence>
<feature type="region of interest" description="Disordered" evidence="1">
    <location>
        <begin position="243"/>
        <end position="278"/>
    </location>
</feature>
<proteinExistence type="predicted"/>
<reference evidence="2 3" key="1">
    <citation type="submission" date="2013-07" db="EMBL/GenBank/DDBJ databases">
        <title>The Genome Sequence of Kwoniella mangroviensis CBS10435.</title>
        <authorList>
            <consortium name="The Broad Institute Genome Sequencing Platform"/>
            <person name="Cuomo C."/>
            <person name="Litvintseva A."/>
            <person name="Chen Y."/>
            <person name="Heitman J."/>
            <person name="Sun S."/>
            <person name="Springer D."/>
            <person name="Dromer F."/>
            <person name="Young S.K."/>
            <person name="Zeng Q."/>
            <person name="Gargeya S."/>
            <person name="Fitzgerald M."/>
            <person name="Abouelleil A."/>
            <person name="Alvarado L."/>
            <person name="Berlin A.M."/>
            <person name="Chapman S.B."/>
            <person name="Dewar J."/>
            <person name="Goldberg J."/>
            <person name="Griggs A."/>
            <person name="Gujja S."/>
            <person name="Hansen M."/>
            <person name="Howarth C."/>
            <person name="Imamovic A."/>
            <person name="Larimer J."/>
            <person name="McCowan C."/>
            <person name="Murphy C."/>
            <person name="Pearson M."/>
            <person name="Priest M."/>
            <person name="Roberts A."/>
            <person name="Saif S."/>
            <person name="Shea T."/>
            <person name="Sykes S."/>
            <person name="Wortman J."/>
            <person name="Nusbaum C."/>
            <person name="Birren B."/>
        </authorList>
    </citation>
    <scope>NUCLEOTIDE SEQUENCE [LARGE SCALE GENOMIC DNA]</scope>
    <source>
        <strain evidence="2 3">CBS 10435</strain>
    </source>
</reference>
<evidence type="ECO:0008006" key="4">
    <source>
        <dbReference type="Google" id="ProtNLM"/>
    </source>
</evidence>
<dbReference type="AlphaFoldDB" id="A0A1B9ITK0"/>
<protein>
    <recommendedName>
        <fullName evidence="4">F-box domain-containing protein</fullName>
    </recommendedName>
</protein>
<evidence type="ECO:0000313" key="3">
    <source>
        <dbReference type="Proteomes" id="UP000092583"/>
    </source>
</evidence>
<organism evidence="2 3">
    <name type="scientific">Kwoniella mangroviensis CBS 10435</name>
    <dbReference type="NCBI Taxonomy" id="1331196"/>
    <lineage>
        <taxon>Eukaryota</taxon>
        <taxon>Fungi</taxon>
        <taxon>Dikarya</taxon>
        <taxon>Basidiomycota</taxon>
        <taxon>Agaricomycotina</taxon>
        <taxon>Tremellomycetes</taxon>
        <taxon>Tremellales</taxon>
        <taxon>Cryptococcaceae</taxon>
        <taxon>Kwoniella</taxon>
    </lineage>
</organism>
<feature type="compositionally biased region" description="Low complexity" evidence="1">
    <location>
        <begin position="250"/>
        <end position="274"/>
    </location>
</feature>
<keyword evidence="3" id="KW-1185">Reference proteome</keyword>
<dbReference type="CDD" id="cd09917">
    <property type="entry name" value="F-box_SF"/>
    <property type="match status" value="1"/>
</dbReference>
<gene>
    <name evidence="2" type="ORF">L486_03347</name>
</gene>